<organism evidence="1 2">
    <name type="scientific">Leucogyrophana mollusca</name>
    <dbReference type="NCBI Taxonomy" id="85980"/>
    <lineage>
        <taxon>Eukaryota</taxon>
        <taxon>Fungi</taxon>
        <taxon>Dikarya</taxon>
        <taxon>Basidiomycota</taxon>
        <taxon>Agaricomycotina</taxon>
        <taxon>Agaricomycetes</taxon>
        <taxon>Agaricomycetidae</taxon>
        <taxon>Boletales</taxon>
        <taxon>Boletales incertae sedis</taxon>
        <taxon>Leucogyrophana</taxon>
    </lineage>
</organism>
<dbReference type="EMBL" id="MU266363">
    <property type="protein sequence ID" value="KAH7927640.1"/>
    <property type="molecule type" value="Genomic_DNA"/>
</dbReference>
<name>A0ACB8BP04_9AGAM</name>
<accession>A0ACB8BP04</accession>
<evidence type="ECO:0000313" key="1">
    <source>
        <dbReference type="EMBL" id="KAH7927640.1"/>
    </source>
</evidence>
<gene>
    <name evidence="1" type="ORF">BV22DRAFT_1006533</name>
</gene>
<keyword evidence="2" id="KW-1185">Reference proteome</keyword>
<proteinExistence type="predicted"/>
<dbReference type="Proteomes" id="UP000790709">
    <property type="component" value="Unassembled WGS sequence"/>
</dbReference>
<sequence>MPHKRAKRSVREREKAAKGADLPPTQSSADDIVPKSVARILNAGKIRQEYREKKRKHDGDDKNVGSQQKKRRTGDADTLTEELPLKIQPGETIAHFNKRVESGMMPVVKSAMQRSSAQSRKAKKSELQAKEVASHTTNKSKKDKNRDPSPSQPSSTNAATGSSLERPKEFRVASTASPRRLNDIAQAPPEFTRLPRGADQKSSKVKDKTTGVLSMAQKAMMEEEREKAIRRYRELKARRMRNDGGAPDGAGVE</sequence>
<protein>
    <submittedName>
        <fullName evidence="1">Uncharacterized protein</fullName>
    </submittedName>
</protein>
<reference evidence="1" key="1">
    <citation type="journal article" date="2021" name="New Phytol.">
        <title>Evolutionary innovations through gain and loss of genes in the ectomycorrhizal Boletales.</title>
        <authorList>
            <person name="Wu G."/>
            <person name="Miyauchi S."/>
            <person name="Morin E."/>
            <person name="Kuo A."/>
            <person name="Drula E."/>
            <person name="Varga T."/>
            <person name="Kohler A."/>
            <person name="Feng B."/>
            <person name="Cao Y."/>
            <person name="Lipzen A."/>
            <person name="Daum C."/>
            <person name="Hundley H."/>
            <person name="Pangilinan J."/>
            <person name="Johnson J."/>
            <person name="Barry K."/>
            <person name="LaButti K."/>
            <person name="Ng V."/>
            <person name="Ahrendt S."/>
            <person name="Min B."/>
            <person name="Choi I.G."/>
            <person name="Park H."/>
            <person name="Plett J.M."/>
            <person name="Magnuson J."/>
            <person name="Spatafora J.W."/>
            <person name="Nagy L.G."/>
            <person name="Henrissat B."/>
            <person name="Grigoriev I.V."/>
            <person name="Yang Z.L."/>
            <person name="Xu J."/>
            <person name="Martin F.M."/>
        </authorList>
    </citation>
    <scope>NUCLEOTIDE SEQUENCE</scope>
    <source>
        <strain evidence="1">KUC20120723A-06</strain>
    </source>
</reference>
<evidence type="ECO:0000313" key="2">
    <source>
        <dbReference type="Proteomes" id="UP000790709"/>
    </source>
</evidence>
<comment type="caution">
    <text evidence="1">The sequence shown here is derived from an EMBL/GenBank/DDBJ whole genome shotgun (WGS) entry which is preliminary data.</text>
</comment>